<evidence type="ECO:0000313" key="3">
    <source>
        <dbReference type="Proteomes" id="UP000694419"/>
    </source>
</evidence>
<evidence type="ECO:0000256" key="1">
    <source>
        <dbReference type="SAM" id="MobiDB-lite"/>
    </source>
</evidence>
<sequence>MQDERSQGLGLVTNNWGRSDPGDKGMEQSTGYHGCLRGVLSFGVWRGGVCPEAFLRFVECHLCSQRCSGVVPRSPGCQDVLGGPTVFWVVPGVQSTLGNLSPHLQPSILEGWGCLKSLHGHHIQILPAGKGLYRGMRGRRRWGHRRIQEQWVLVGARGMRG</sequence>
<proteinExistence type="predicted"/>
<keyword evidence="3" id="KW-1185">Reference proteome</keyword>
<dbReference type="AlphaFoldDB" id="A0A8C3JUE5"/>
<dbReference type="Ensembl" id="ENSCPGT00000014624.1">
    <property type="protein sequence ID" value="ENSCPGP00000013341.1"/>
    <property type="gene ID" value="ENSCPGG00000009464.1"/>
</dbReference>
<evidence type="ECO:0000313" key="2">
    <source>
        <dbReference type="Ensembl" id="ENSCPGP00000013341.1"/>
    </source>
</evidence>
<dbReference type="Proteomes" id="UP000694419">
    <property type="component" value="Unplaced"/>
</dbReference>
<name>A0A8C3JUE5_9CHAR</name>
<reference evidence="2" key="1">
    <citation type="submission" date="2025-08" db="UniProtKB">
        <authorList>
            <consortium name="Ensembl"/>
        </authorList>
    </citation>
    <scope>IDENTIFICATION</scope>
</reference>
<accession>A0A8C3JUE5</accession>
<reference evidence="2" key="2">
    <citation type="submission" date="2025-09" db="UniProtKB">
        <authorList>
            <consortium name="Ensembl"/>
        </authorList>
    </citation>
    <scope>IDENTIFICATION</scope>
</reference>
<protein>
    <submittedName>
        <fullName evidence="2">Uncharacterized protein</fullName>
    </submittedName>
</protein>
<organism evidence="2 3">
    <name type="scientific">Calidris pygmaea</name>
    <name type="common">Spoon-billed sandpiper</name>
    <dbReference type="NCBI Taxonomy" id="425635"/>
    <lineage>
        <taxon>Eukaryota</taxon>
        <taxon>Metazoa</taxon>
        <taxon>Chordata</taxon>
        <taxon>Craniata</taxon>
        <taxon>Vertebrata</taxon>
        <taxon>Euteleostomi</taxon>
        <taxon>Archelosauria</taxon>
        <taxon>Archosauria</taxon>
        <taxon>Dinosauria</taxon>
        <taxon>Saurischia</taxon>
        <taxon>Theropoda</taxon>
        <taxon>Coelurosauria</taxon>
        <taxon>Aves</taxon>
        <taxon>Neognathae</taxon>
        <taxon>Neoaves</taxon>
        <taxon>Charadriiformes</taxon>
        <taxon>Scolopacidae</taxon>
        <taxon>Calidris</taxon>
    </lineage>
</organism>
<feature type="region of interest" description="Disordered" evidence="1">
    <location>
        <begin position="1"/>
        <end position="24"/>
    </location>
</feature>